<reference evidence="2 3" key="1">
    <citation type="submission" date="2006-03" db="EMBL/GenBank/DDBJ databases">
        <authorList>
            <person name="Giovannoni S.J."/>
            <person name="Cho J.-C."/>
            <person name="Ferriera S."/>
            <person name="Johnson J."/>
            <person name="Kravitz S."/>
            <person name="Halpern A."/>
            <person name="Remington K."/>
            <person name="Beeson K."/>
            <person name="Tran B."/>
            <person name="Rogers Y.-H."/>
            <person name="Friedman R."/>
            <person name="Venter J.C."/>
        </authorList>
    </citation>
    <scope>NUCLEOTIDE SEQUENCE [LARGE SCALE GENOMIC DNA]</scope>
    <source>
        <strain evidence="2 3">HTCC2207</strain>
    </source>
</reference>
<evidence type="ECO:0000313" key="3">
    <source>
        <dbReference type="Proteomes" id="UP000005555"/>
    </source>
</evidence>
<comment type="caution">
    <text evidence="2">The sequence shown here is derived from an EMBL/GenBank/DDBJ whole genome shotgun (WGS) entry which is preliminary data.</text>
</comment>
<name>Q1YTK4_9GAMM</name>
<accession>Q1YTK4</accession>
<proteinExistence type="predicted"/>
<sequence>MKGLIFTSFLHLVEKEYGLEMVDKVIAQAAPPSGGIYTTVGNYDHRELIAMIAALSKNINLSVGHLTKTFGVYLFAELIAAYPQWITNFNSSFALLSKVDGFIHGEVKKLYPDASPPSFKCTHYSETRMQVIYQSPRCMGDVAEGLILGCAAYYQEKITVRRETIDDGSGSSERFLLKRVAGSNATTSEP</sequence>
<protein>
    <submittedName>
        <fullName evidence="2">Guanylate cyclase-related protein</fullName>
    </submittedName>
</protein>
<dbReference type="eggNOG" id="COG1719">
    <property type="taxonomic scope" value="Bacteria"/>
</dbReference>
<dbReference type="Pfam" id="PF07700">
    <property type="entry name" value="HNOB"/>
    <property type="match status" value="1"/>
</dbReference>
<dbReference type="SUPFAM" id="SSF111126">
    <property type="entry name" value="Ligand-binding domain in the NO signalling and Golgi transport"/>
    <property type="match status" value="1"/>
</dbReference>
<dbReference type="Proteomes" id="UP000005555">
    <property type="component" value="Unassembled WGS sequence"/>
</dbReference>
<dbReference type="AlphaFoldDB" id="Q1YTK4"/>
<dbReference type="InterPro" id="IPR024096">
    <property type="entry name" value="NO_sig/Golgi_transp_ligand-bd"/>
</dbReference>
<dbReference type="EMBL" id="AAPI01000002">
    <property type="protein sequence ID" value="EAS47483.1"/>
    <property type="molecule type" value="Genomic_DNA"/>
</dbReference>
<dbReference type="GO" id="GO:0020037">
    <property type="term" value="F:heme binding"/>
    <property type="evidence" value="ECO:0007669"/>
    <property type="project" value="InterPro"/>
</dbReference>
<dbReference type="InterPro" id="IPR011644">
    <property type="entry name" value="Heme_NO-bd"/>
</dbReference>
<feature type="domain" description="Heme NO-binding" evidence="1">
    <location>
        <begin position="2"/>
        <end position="161"/>
    </location>
</feature>
<gene>
    <name evidence="2" type="ORF">GB2207_01727</name>
</gene>
<dbReference type="HOGENOM" id="CLU_079260_1_1_6"/>
<dbReference type="STRING" id="314287.GB2207_01727"/>
<organism evidence="2 3">
    <name type="scientific">gamma proteobacterium HTCC2207</name>
    <dbReference type="NCBI Taxonomy" id="314287"/>
    <lineage>
        <taxon>Bacteria</taxon>
        <taxon>Pseudomonadati</taxon>
        <taxon>Pseudomonadota</taxon>
        <taxon>Gammaproteobacteria</taxon>
        <taxon>Cellvibrionales</taxon>
        <taxon>Porticoccaceae</taxon>
        <taxon>SAR92 clade</taxon>
    </lineage>
</organism>
<dbReference type="InterPro" id="IPR038158">
    <property type="entry name" value="H-NOX_domain_sf"/>
</dbReference>
<evidence type="ECO:0000313" key="2">
    <source>
        <dbReference type="EMBL" id="EAS47483.1"/>
    </source>
</evidence>
<evidence type="ECO:0000259" key="1">
    <source>
        <dbReference type="Pfam" id="PF07700"/>
    </source>
</evidence>
<keyword evidence="3" id="KW-1185">Reference proteome</keyword>
<dbReference type="Gene3D" id="3.90.1520.10">
    <property type="entry name" value="H-NOX domain"/>
    <property type="match status" value="1"/>
</dbReference>